<accession>A0ABM1EPD2</accession>
<keyword evidence="1" id="KW-1185">Reference proteome</keyword>
<dbReference type="GeneID" id="106814271"/>
<name>A0ABM1EPD2_PRICU</name>
<evidence type="ECO:0000313" key="1">
    <source>
        <dbReference type="Proteomes" id="UP000695022"/>
    </source>
</evidence>
<gene>
    <name evidence="2" type="primary">LOC106814271</name>
</gene>
<sequence length="169" mass="19943">MMEGQLVCELCSHYVCARTKQHAKSPAWKHAWPAVIWTCLTKQQYADPFTFMQFLADDLRTSWMHAVGQWLPAMRQALCIQPQFSDTTRKMRTFKEDLDSGELRRLMRAPDNACLPEVRCPMGCYLYMDDRVDSKGWIREPRHSLHARVFWFERSCLQYPEECEDSTPD</sequence>
<dbReference type="RefSeq" id="XP_014674053.1">
    <property type="nucleotide sequence ID" value="XM_014818567.1"/>
</dbReference>
<reference evidence="2" key="1">
    <citation type="submission" date="2025-08" db="UniProtKB">
        <authorList>
            <consortium name="RefSeq"/>
        </authorList>
    </citation>
    <scope>IDENTIFICATION</scope>
</reference>
<protein>
    <submittedName>
        <fullName evidence="2">Uncharacterized protein LOC106814271</fullName>
    </submittedName>
</protein>
<dbReference type="Proteomes" id="UP000695022">
    <property type="component" value="Unplaced"/>
</dbReference>
<proteinExistence type="predicted"/>
<evidence type="ECO:0000313" key="2">
    <source>
        <dbReference type="RefSeq" id="XP_014674053.1"/>
    </source>
</evidence>
<organism evidence="1 2">
    <name type="scientific">Priapulus caudatus</name>
    <name type="common">Priapulid worm</name>
    <dbReference type="NCBI Taxonomy" id="37621"/>
    <lineage>
        <taxon>Eukaryota</taxon>
        <taxon>Metazoa</taxon>
        <taxon>Ecdysozoa</taxon>
        <taxon>Scalidophora</taxon>
        <taxon>Priapulida</taxon>
        <taxon>Priapulimorpha</taxon>
        <taxon>Priapulimorphida</taxon>
        <taxon>Priapulidae</taxon>
        <taxon>Priapulus</taxon>
    </lineage>
</organism>